<evidence type="ECO:0000313" key="2">
    <source>
        <dbReference type="EMBL" id="KZV78535.1"/>
    </source>
</evidence>
<sequence length="322" mass="36977">MAAFVQLIPSFLSETTQDWIRVRDQACLFCCGTQPANDVAHIVARANGSDNELSWLRSTGLVHASWTKSEYDNLIYLCKKHHNDFDDYSFCLSPSIEDLDKMILQELSDFDYRRQCPLDPGRALLREAAFSGDFDFLLLGRSLGVSYTIGRDIYMELSGVASNAPKATVSELLSLQWDLNYATSRVQHDHDMLRIILQLNTGAPTVCYRDMSCGQQEATPFSKLKLNPYALMVHPLKASLGTAYHPWSLNRKETPFVRGAYTEIEVRLVFLRNLYNRSVQHNSEFFEWARLWRQMDQLNSRAGYRNGEQLIWTPENGYQVIH</sequence>
<dbReference type="InterPro" id="IPR003615">
    <property type="entry name" value="HNH_nuc"/>
</dbReference>
<organism evidence="2 3">
    <name type="scientific">Exidia glandulosa HHB12029</name>
    <dbReference type="NCBI Taxonomy" id="1314781"/>
    <lineage>
        <taxon>Eukaryota</taxon>
        <taxon>Fungi</taxon>
        <taxon>Dikarya</taxon>
        <taxon>Basidiomycota</taxon>
        <taxon>Agaricomycotina</taxon>
        <taxon>Agaricomycetes</taxon>
        <taxon>Auriculariales</taxon>
        <taxon>Exidiaceae</taxon>
        <taxon>Exidia</taxon>
    </lineage>
</organism>
<reference evidence="2 3" key="1">
    <citation type="journal article" date="2016" name="Mol. Biol. Evol.">
        <title>Comparative Genomics of Early-Diverging Mushroom-Forming Fungi Provides Insights into the Origins of Lignocellulose Decay Capabilities.</title>
        <authorList>
            <person name="Nagy L.G."/>
            <person name="Riley R."/>
            <person name="Tritt A."/>
            <person name="Adam C."/>
            <person name="Daum C."/>
            <person name="Floudas D."/>
            <person name="Sun H."/>
            <person name="Yadav J.S."/>
            <person name="Pangilinan J."/>
            <person name="Larsson K.H."/>
            <person name="Matsuura K."/>
            <person name="Barry K."/>
            <person name="Labutti K."/>
            <person name="Kuo R."/>
            <person name="Ohm R.A."/>
            <person name="Bhattacharya S.S."/>
            <person name="Shirouzu T."/>
            <person name="Yoshinaga Y."/>
            <person name="Martin F.M."/>
            <person name="Grigoriev I.V."/>
            <person name="Hibbett D.S."/>
        </authorList>
    </citation>
    <scope>NUCLEOTIDE SEQUENCE [LARGE SCALE GENOMIC DNA]</scope>
    <source>
        <strain evidence="2 3">HHB12029</strain>
    </source>
</reference>
<proteinExistence type="predicted"/>
<evidence type="ECO:0000259" key="1">
    <source>
        <dbReference type="Pfam" id="PF13391"/>
    </source>
</evidence>
<dbReference type="Proteomes" id="UP000077266">
    <property type="component" value="Unassembled WGS sequence"/>
</dbReference>
<keyword evidence="3" id="KW-1185">Reference proteome</keyword>
<dbReference type="Pfam" id="PF13391">
    <property type="entry name" value="HNH_2"/>
    <property type="match status" value="1"/>
</dbReference>
<name>A0A166MXP6_EXIGL</name>
<dbReference type="CDD" id="cd00085">
    <property type="entry name" value="HNHc"/>
    <property type="match status" value="1"/>
</dbReference>
<dbReference type="AlphaFoldDB" id="A0A166MXP6"/>
<gene>
    <name evidence="2" type="ORF">EXIGLDRAFT_783680</name>
</gene>
<dbReference type="EMBL" id="KV426856">
    <property type="protein sequence ID" value="KZV78535.1"/>
    <property type="molecule type" value="Genomic_DNA"/>
</dbReference>
<feature type="domain" description="HNH nuclease" evidence="1">
    <location>
        <begin position="27"/>
        <end position="92"/>
    </location>
</feature>
<accession>A0A166MXP6</accession>
<protein>
    <recommendedName>
        <fullName evidence="1">HNH nuclease domain-containing protein</fullName>
    </recommendedName>
</protein>
<dbReference type="InParanoid" id="A0A166MXP6"/>
<evidence type="ECO:0000313" key="3">
    <source>
        <dbReference type="Proteomes" id="UP000077266"/>
    </source>
</evidence>